<keyword evidence="2" id="KW-1185">Reference proteome</keyword>
<accession>A0A4Q2EG03</accession>
<evidence type="ECO:0000313" key="2">
    <source>
        <dbReference type="Proteomes" id="UP000290624"/>
    </source>
</evidence>
<dbReference type="AlphaFoldDB" id="A0A4Q2EG03"/>
<dbReference type="InterPro" id="IPR032344">
    <property type="entry name" value="DUF4862"/>
</dbReference>
<dbReference type="Pfam" id="PF16154">
    <property type="entry name" value="DUF4862"/>
    <property type="match status" value="1"/>
</dbReference>
<sequence>MSKHLIVGAYAAYSPSADTGESIILDALAARPIVGGLELPQVDHVVAHPSWRAEWSHVITCIPGTMGRIANDATFGLASPDEAGRNAALAFAAQARDDIAALREQCHHVQAIEFHSGPSNTADAEAMAASMATISGWDWGSEMVFLVEHGDATTPDHHGEKAFLTFEEELSLVEASADPRWKIGINWGRSALEGRGKDLPLSHIRRAAEAGVLGAVFFSSASGEHSDFGTWLDRHLPPAGLPFSPPGTLLGAEEITAALEAAGDDVIVGLKFGLRPDDLPVEERATQLGAIVDLFAELL</sequence>
<organism evidence="1 2">
    <name type="scientific">Propioniciclava flava</name>
    <dbReference type="NCBI Taxonomy" id="2072026"/>
    <lineage>
        <taxon>Bacteria</taxon>
        <taxon>Bacillati</taxon>
        <taxon>Actinomycetota</taxon>
        <taxon>Actinomycetes</taxon>
        <taxon>Propionibacteriales</taxon>
        <taxon>Propionibacteriaceae</taxon>
        <taxon>Propioniciclava</taxon>
    </lineage>
</organism>
<dbReference type="Proteomes" id="UP000290624">
    <property type="component" value="Unassembled WGS sequence"/>
</dbReference>
<gene>
    <name evidence="1" type="ORF">C1706_09090</name>
</gene>
<proteinExistence type="predicted"/>
<protein>
    <submittedName>
        <fullName evidence="1">DUF4862 domain-containing protein</fullName>
    </submittedName>
</protein>
<dbReference type="EMBL" id="PPCV01000005">
    <property type="protein sequence ID" value="RXW32179.1"/>
    <property type="molecule type" value="Genomic_DNA"/>
</dbReference>
<dbReference type="SUPFAM" id="SSF51658">
    <property type="entry name" value="Xylose isomerase-like"/>
    <property type="match status" value="1"/>
</dbReference>
<name>A0A4Q2EG03_9ACTN</name>
<dbReference type="RefSeq" id="WP_129458918.1">
    <property type="nucleotide sequence ID" value="NZ_PPCV01000005.1"/>
</dbReference>
<evidence type="ECO:0000313" key="1">
    <source>
        <dbReference type="EMBL" id="RXW32179.1"/>
    </source>
</evidence>
<comment type="caution">
    <text evidence="1">The sequence shown here is derived from an EMBL/GenBank/DDBJ whole genome shotgun (WGS) entry which is preliminary data.</text>
</comment>
<reference evidence="1 2" key="1">
    <citation type="submission" date="2018-01" db="EMBL/GenBank/DDBJ databases">
        <title>Lactibacter flavus gen. nov., sp. nov., a novel bacterium of the family Propionibacteriaceae isolated from raw milk and dairy products.</title>
        <authorList>
            <person name="Wenning M."/>
            <person name="Breitenwieser F."/>
            <person name="Huptas C."/>
            <person name="von Neubeck M."/>
            <person name="Busse H.-J."/>
            <person name="Scherer S."/>
        </authorList>
    </citation>
    <scope>NUCLEOTIDE SEQUENCE [LARGE SCALE GENOMIC DNA]</scope>
    <source>
        <strain evidence="1 2">VG341</strain>
    </source>
</reference>
<dbReference type="InterPro" id="IPR036237">
    <property type="entry name" value="Xyl_isomerase-like_sf"/>
</dbReference>
<dbReference type="OrthoDB" id="7307665at2"/>